<reference evidence="1 2" key="1">
    <citation type="submission" date="2008-07" db="EMBL/GenBank/DDBJ databases">
        <authorList>
            <person name="Tandeau de Marsac N."/>
            <person name="Ferriera S."/>
            <person name="Johnson J."/>
            <person name="Kravitz S."/>
            <person name="Beeson K."/>
            <person name="Sutton G."/>
            <person name="Rogers Y.-H."/>
            <person name="Friedman R."/>
            <person name="Frazier M."/>
            <person name="Venter J.C."/>
        </authorList>
    </citation>
    <scope>NUCLEOTIDE SEQUENCE [LARGE SCALE GENOMIC DNA]</scope>
    <source>
        <strain evidence="1 2">PCC 7420</strain>
    </source>
</reference>
<dbReference type="RefSeq" id="WP_006102358.1">
    <property type="nucleotide sequence ID" value="NZ_DS989853.1"/>
</dbReference>
<evidence type="ECO:0000313" key="1">
    <source>
        <dbReference type="EMBL" id="EDX74512.1"/>
    </source>
</evidence>
<sequence>MTTIGSYQVKVQLQSAGEQLAVLSPATEEEMQNDWTFNWSSLWQRTDFDCQNIVKLVYSGQVWGLVRYGLYPYPGTPRFLEIEQLEANPTSRGERTDRLLVPIGKWLIWYSTKVGLQYCSGSANDPLIGLVSLASAVAYYRDVIQMEYLDAVTIAPGEDGYAFRFLRTAAATFCQRHEREWGIPTLLES</sequence>
<dbReference type="STRING" id="118168.MC7420_4036"/>
<dbReference type="Proteomes" id="UP000003835">
    <property type="component" value="Unassembled WGS sequence"/>
</dbReference>
<keyword evidence="2" id="KW-1185">Reference proteome</keyword>
<protein>
    <submittedName>
        <fullName evidence="1">Uncharacterized protein</fullName>
    </submittedName>
</protein>
<evidence type="ECO:0000313" key="2">
    <source>
        <dbReference type="Proteomes" id="UP000003835"/>
    </source>
</evidence>
<name>B4VUU3_9CYAN</name>
<dbReference type="AlphaFoldDB" id="B4VUU3"/>
<accession>B4VUU3</accession>
<dbReference type="HOGENOM" id="CLU_1432307_0_0_3"/>
<organism evidence="1 2">
    <name type="scientific">Coleofasciculus chthonoplastes PCC 7420</name>
    <dbReference type="NCBI Taxonomy" id="118168"/>
    <lineage>
        <taxon>Bacteria</taxon>
        <taxon>Bacillati</taxon>
        <taxon>Cyanobacteriota</taxon>
        <taxon>Cyanophyceae</taxon>
        <taxon>Coleofasciculales</taxon>
        <taxon>Coleofasciculaceae</taxon>
        <taxon>Coleofasciculus</taxon>
    </lineage>
</organism>
<dbReference type="EMBL" id="DS989853">
    <property type="protein sequence ID" value="EDX74512.1"/>
    <property type="molecule type" value="Genomic_DNA"/>
</dbReference>
<dbReference type="OrthoDB" id="573326at2"/>
<dbReference type="eggNOG" id="ENOG503374J">
    <property type="taxonomic scope" value="Bacteria"/>
</dbReference>
<proteinExistence type="predicted"/>
<gene>
    <name evidence="1" type="ORF">MC7420_4036</name>
</gene>